<keyword evidence="9" id="KW-0676">Redox-active center</keyword>
<evidence type="ECO:0000256" key="3">
    <source>
        <dbReference type="ARBA" id="ARBA00022692"/>
    </source>
</evidence>
<keyword evidence="13" id="KW-1185">Reference proteome</keyword>
<dbReference type="SUPFAM" id="SSF52833">
    <property type="entry name" value="Thioredoxin-like"/>
    <property type="match status" value="1"/>
</dbReference>
<feature type="transmembrane region" description="Helical" evidence="10">
    <location>
        <begin position="262"/>
        <end position="281"/>
    </location>
</feature>
<dbReference type="Proteomes" id="UP000597338">
    <property type="component" value="Unassembled WGS sequence"/>
</dbReference>
<evidence type="ECO:0000256" key="5">
    <source>
        <dbReference type="ARBA" id="ARBA00022989"/>
    </source>
</evidence>
<dbReference type="InterPro" id="IPR036249">
    <property type="entry name" value="Thioredoxin-like_sf"/>
</dbReference>
<dbReference type="Pfam" id="PF13462">
    <property type="entry name" value="Thioredoxin_4"/>
    <property type="match status" value="1"/>
</dbReference>
<feature type="transmembrane region" description="Helical" evidence="10">
    <location>
        <begin position="143"/>
        <end position="166"/>
    </location>
</feature>
<feature type="transmembrane region" description="Helical" evidence="10">
    <location>
        <begin position="236"/>
        <end position="256"/>
    </location>
</feature>
<dbReference type="Pfam" id="PF03412">
    <property type="entry name" value="Peptidase_C39"/>
    <property type="match status" value="1"/>
</dbReference>
<dbReference type="PROSITE" id="PS50990">
    <property type="entry name" value="PEPTIDASE_C39"/>
    <property type="match status" value="1"/>
</dbReference>
<keyword evidence="3 10" id="KW-0812">Transmembrane</keyword>
<organism evidence="12 13">
    <name type="scientific">Parapedobacter defluvii</name>
    <dbReference type="NCBI Taxonomy" id="2045106"/>
    <lineage>
        <taxon>Bacteria</taxon>
        <taxon>Pseudomonadati</taxon>
        <taxon>Bacteroidota</taxon>
        <taxon>Sphingobacteriia</taxon>
        <taxon>Sphingobacteriales</taxon>
        <taxon>Sphingobacteriaceae</taxon>
        <taxon>Parapedobacter</taxon>
    </lineage>
</organism>
<dbReference type="Pfam" id="PF07884">
    <property type="entry name" value="VKOR"/>
    <property type="match status" value="1"/>
</dbReference>
<dbReference type="InterPro" id="IPR005074">
    <property type="entry name" value="Peptidase_C39"/>
</dbReference>
<keyword evidence="7 10" id="KW-0472">Membrane</keyword>
<accession>A0ABQ1M864</accession>
<comment type="caution">
    <text evidence="12">The sequence shown here is derived from an EMBL/GenBank/DDBJ whole genome shotgun (WGS) entry which is preliminary data.</text>
</comment>
<proteinExistence type="inferred from homology"/>
<evidence type="ECO:0000256" key="9">
    <source>
        <dbReference type="ARBA" id="ARBA00023284"/>
    </source>
</evidence>
<keyword evidence="8" id="KW-1015">Disulfide bond</keyword>
<dbReference type="Gene3D" id="3.90.70.10">
    <property type="entry name" value="Cysteine proteinases"/>
    <property type="match status" value="1"/>
</dbReference>
<evidence type="ECO:0000256" key="6">
    <source>
        <dbReference type="ARBA" id="ARBA00023002"/>
    </source>
</evidence>
<feature type="transmembrane region" description="Helical" evidence="10">
    <location>
        <begin position="293"/>
        <end position="310"/>
    </location>
</feature>
<keyword evidence="5 10" id="KW-1133">Transmembrane helix</keyword>
<dbReference type="InterPro" id="IPR012932">
    <property type="entry name" value="VKOR"/>
</dbReference>
<keyword evidence="6" id="KW-0560">Oxidoreductase</keyword>
<reference evidence="13" key="1">
    <citation type="journal article" date="2019" name="Int. J. Syst. Evol. Microbiol.">
        <title>The Global Catalogue of Microorganisms (GCM) 10K type strain sequencing project: providing services to taxonomists for standard genome sequencing and annotation.</title>
        <authorList>
            <consortium name="The Broad Institute Genomics Platform"/>
            <consortium name="The Broad Institute Genome Sequencing Center for Infectious Disease"/>
            <person name="Wu L."/>
            <person name="Ma J."/>
        </authorList>
    </citation>
    <scope>NUCLEOTIDE SEQUENCE [LARGE SCALE GENOMIC DNA]</scope>
    <source>
        <strain evidence="13">CGMCC 1.15342</strain>
    </source>
</reference>
<evidence type="ECO:0000256" key="4">
    <source>
        <dbReference type="ARBA" id="ARBA00022719"/>
    </source>
</evidence>
<evidence type="ECO:0000313" key="13">
    <source>
        <dbReference type="Proteomes" id="UP000597338"/>
    </source>
</evidence>
<evidence type="ECO:0000256" key="8">
    <source>
        <dbReference type="ARBA" id="ARBA00023157"/>
    </source>
</evidence>
<dbReference type="InterPro" id="IPR012336">
    <property type="entry name" value="Thioredoxin-like_fold"/>
</dbReference>
<evidence type="ECO:0000259" key="11">
    <source>
        <dbReference type="PROSITE" id="PS50990"/>
    </source>
</evidence>
<sequence length="539" mass="59661">MENPIHAAYVLARSLDVPISRTMVADAIETHPDYPSLLAISEGLHQVGVINSGLRISAEQLSDVKPPFIAQVRNTSGQMKFTVVQRADEMEVEYMDTETGEWTKQPRASFLDCFSGVILLAVDEKLPIEHDYSSFRKKERQQVVGRVAALTMPLLVACTLAMYYVLGPFPALDNGWANTIYLLLAVIGVYITLLLVWYEADTNNLALRQVCSGDADRSGCSALLESKGANISGTSWAKIGFSYFLGAFLMLATAGLTNMQVLPLLSVISLLATTYIVFSLYYQWRVARQWCRLCLATLVILALQAGLALYTGSYNYLGASQGLEGAIIDYAIFASLVFIAVQLLIPALKAARLGRSHWLSFTRLKHDPGIFQAILSQQPTIMETTHGLGITLGNADAKHKIVKVCNPYCGPCSKAHVMLESILATNPEVQLQIIFTATDSQKDMRAAPVKHLMAIAEKRDDELTQRAIDDWYRSIDKDYAAFATRYPMNGELEKQGLKLKAMAKWCVKTGISFTPTIFVNGYHLPEIYTANDLKYLLTK</sequence>
<evidence type="ECO:0000313" key="12">
    <source>
        <dbReference type="EMBL" id="GGC36291.1"/>
    </source>
</evidence>
<evidence type="ECO:0000256" key="1">
    <source>
        <dbReference type="ARBA" id="ARBA00004141"/>
    </source>
</evidence>
<evidence type="ECO:0000256" key="2">
    <source>
        <dbReference type="ARBA" id="ARBA00006214"/>
    </source>
</evidence>
<evidence type="ECO:0000256" key="7">
    <source>
        <dbReference type="ARBA" id="ARBA00023136"/>
    </source>
</evidence>
<feature type="domain" description="Peptidase C39" evidence="11">
    <location>
        <begin position="1"/>
        <end position="121"/>
    </location>
</feature>
<dbReference type="EMBL" id="BMIK01000011">
    <property type="protein sequence ID" value="GGC36291.1"/>
    <property type="molecule type" value="Genomic_DNA"/>
</dbReference>
<keyword evidence="4" id="KW-0874">Quinone</keyword>
<feature type="transmembrane region" description="Helical" evidence="10">
    <location>
        <begin position="330"/>
        <end position="348"/>
    </location>
</feature>
<dbReference type="CDD" id="cd12921">
    <property type="entry name" value="VKOR_4"/>
    <property type="match status" value="1"/>
</dbReference>
<name>A0ABQ1M864_9SPHI</name>
<comment type="similarity">
    <text evidence="2">Belongs to the VKOR family.</text>
</comment>
<dbReference type="Gene3D" id="3.40.30.10">
    <property type="entry name" value="Glutaredoxin"/>
    <property type="match status" value="1"/>
</dbReference>
<gene>
    <name evidence="12" type="ORF">GCM10011386_30540</name>
</gene>
<comment type="subcellular location">
    <subcellularLocation>
        <location evidence="1">Membrane</location>
        <topology evidence="1">Multi-pass membrane protein</topology>
    </subcellularLocation>
</comment>
<feature type="transmembrane region" description="Helical" evidence="10">
    <location>
        <begin position="178"/>
        <end position="198"/>
    </location>
</feature>
<dbReference type="InterPro" id="IPR038354">
    <property type="entry name" value="VKOR_sf"/>
</dbReference>
<protein>
    <recommendedName>
        <fullName evidence="11">Peptidase C39 domain-containing protein</fullName>
    </recommendedName>
</protein>
<dbReference type="Gene3D" id="1.20.1440.130">
    <property type="entry name" value="VKOR domain"/>
    <property type="match status" value="1"/>
</dbReference>
<evidence type="ECO:0000256" key="10">
    <source>
        <dbReference type="SAM" id="Phobius"/>
    </source>
</evidence>